<evidence type="ECO:0000256" key="3">
    <source>
        <dbReference type="ARBA" id="ARBA00022705"/>
    </source>
</evidence>
<comment type="similarity">
    <text evidence="2">Belongs to the DNA polymerase epsilon subunit B family.</text>
</comment>
<evidence type="ECO:0000256" key="6">
    <source>
        <dbReference type="ARBA" id="ARBA00032930"/>
    </source>
</evidence>
<feature type="domain" description="DNA polymerase alpha/delta/epsilon subunit B" evidence="7">
    <location>
        <begin position="240"/>
        <end position="443"/>
    </location>
</feature>
<accession>A0A131Y193</accession>
<dbReference type="Gene3D" id="3.60.21.50">
    <property type="match status" value="1"/>
</dbReference>
<evidence type="ECO:0000256" key="5">
    <source>
        <dbReference type="ARBA" id="ARBA00023242"/>
    </source>
</evidence>
<dbReference type="AlphaFoldDB" id="A0A131Y193"/>
<dbReference type="Pfam" id="PF04042">
    <property type="entry name" value="DNA_pol_E_B"/>
    <property type="match status" value="1"/>
</dbReference>
<organism evidence="8">
    <name type="scientific">Ixodes ricinus</name>
    <name type="common">Common tick</name>
    <name type="synonym">Acarus ricinus</name>
    <dbReference type="NCBI Taxonomy" id="34613"/>
    <lineage>
        <taxon>Eukaryota</taxon>
        <taxon>Metazoa</taxon>
        <taxon>Ecdysozoa</taxon>
        <taxon>Arthropoda</taxon>
        <taxon>Chelicerata</taxon>
        <taxon>Arachnida</taxon>
        <taxon>Acari</taxon>
        <taxon>Parasitiformes</taxon>
        <taxon>Ixodida</taxon>
        <taxon>Ixodoidea</taxon>
        <taxon>Ixodidae</taxon>
        <taxon>Ixodinae</taxon>
        <taxon>Ixodes</taxon>
    </lineage>
</organism>
<keyword evidence="5" id="KW-0539">Nucleus</keyword>
<evidence type="ECO:0000313" key="8">
    <source>
        <dbReference type="EMBL" id="JAP71796.1"/>
    </source>
</evidence>
<dbReference type="FunFam" id="3.60.21.50:FF:000018">
    <property type="entry name" value="DNA polymerase epsilon subunit B, putative"/>
    <property type="match status" value="1"/>
</dbReference>
<dbReference type="InterPro" id="IPR016266">
    <property type="entry name" value="POLE2"/>
</dbReference>
<reference evidence="8" key="1">
    <citation type="submission" date="2016-02" db="EMBL/GenBank/DDBJ databases">
        <title>RNAseq analyses of the midgut from blood- or serum-fed Ixodes ricinus ticks.</title>
        <authorList>
            <person name="Perner J."/>
            <person name="Provaznik J."/>
            <person name="Schrenkova J."/>
            <person name="Urbanova V."/>
            <person name="Ribeiro J.M."/>
            <person name="Kopacek P."/>
        </authorList>
    </citation>
    <scope>NUCLEOTIDE SEQUENCE</scope>
    <source>
        <tissue evidence="8">Gut</tissue>
    </source>
</reference>
<comment type="subcellular location">
    <subcellularLocation>
        <location evidence="1">Nucleus</location>
    </subcellularLocation>
</comment>
<dbReference type="PANTHER" id="PTHR12708">
    <property type="entry name" value="DNA POLYMERASE EPSILON SUBUNIT B"/>
    <property type="match status" value="1"/>
</dbReference>
<keyword evidence="3" id="KW-0235">DNA replication</keyword>
<dbReference type="GO" id="GO:0006261">
    <property type="term" value="P:DNA-templated DNA replication"/>
    <property type="evidence" value="ECO:0007669"/>
    <property type="project" value="InterPro"/>
</dbReference>
<dbReference type="SUPFAM" id="SSF101756">
    <property type="entry name" value="Hypothetical protein YgiW"/>
    <property type="match status" value="1"/>
</dbReference>
<sequence>MWINNILTWLQEQRLESALVSQQTLAKCIQEWSHRGEEDSHSREVTVVDAFQLSPLSYSVDRKKFLPRDGARGLKLFGDADSKAFLFQERYRLVLQKTARHPCFATKTCRVSSSEEAGSSFELRNVEQLLGTISERVVVLGMLTQFEQGKYFLEDPTGSVAVDVSKATFTEGLFTESSFVLAEGLYEDSVFRIEAIGLPPVEPASETLKYLGSTTVFSKLPEKVRTRLEIEDLPPDAMMVFLSDVWLDSAKVLDKLRVLFAGYSQAPPTCFVLAGNFLSRPMGTRKDAALLAECFKKLADLVLEFPQLLEHSQFVLLPGPMDPGLSNILPRLGLPRTLVEEFTKKVSRCHLASNPCRLLLGGREVVLFREDGVARACRNALHLPWQKGGLDVPQLYTKCLASNAHLCPLNLGVSPVYWEWDFALWLLPLPDAVALADSHDPFSVVQGDCLFFNPGSFPKTDFSFKVYLPGSRTAEDSQISEDPF</sequence>
<dbReference type="InterPro" id="IPR036700">
    <property type="entry name" value="BOBF_sf"/>
</dbReference>
<dbReference type="GO" id="GO:0008622">
    <property type="term" value="C:epsilon DNA polymerase complex"/>
    <property type="evidence" value="ECO:0007669"/>
    <property type="project" value="InterPro"/>
</dbReference>
<dbReference type="PANTHER" id="PTHR12708:SF0">
    <property type="entry name" value="DNA POLYMERASE EPSILON SUBUNIT 2"/>
    <property type="match status" value="1"/>
</dbReference>
<name>A0A131Y193_IXORI</name>
<dbReference type="InterPro" id="IPR007185">
    <property type="entry name" value="DNA_pol_a/d/e_bsu"/>
</dbReference>
<proteinExistence type="evidence at transcript level"/>
<dbReference type="PIRSF" id="PIRSF000799">
    <property type="entry name" value="DNA_pol_eps_2"/>
    <property type="match status" value="1"/>
</dbReference>
<protein>
    <recommendedName>
        <fullName evidence="6">DNA polymerase II subunit 2</fullName>
    </recommendedName>
</protein>
<evidence type="ECO:0000256" key="1">
    <source>
        <dbReference type="ARBA" id="ARBA00004123"/>
    </source>
</evidence>
<evidence type="ECO:0000256" key="2">
    <source>
        <dbReference type="ARBA" id="ARBA00009560"/>
    </source>
</evidence>
<dbReference type="GO" id="GO:0042276">
    <property type="term" value="P:error-prone translesion synthesis"/>
    <property type="evidence" value="ECO:0007669"/>
    <property type="project" value="TreeGrafter"/>
</dbReference>
<evidence type="ECO:0000256" key="4">
    <source>
        <dbReference type="ARBA" id="ARBA00023125"/>
    </source>
</evidence>
<keyword evidence="4" id="KW-0238">DNA-binding</keyword>
<evidence type="ECO:0000259" key="7">
    <source>
        <dbReference type="Pfam" id="PF04042"/>
    </source>
</evidence>
<dbReference type="GO" id="GO:0003677">
    <property type="term" value="F:DNA binding"/>
    <property type="evidence" value="ECO:0007669"/>
    <property type="project" value="UniProtKB-KW"/>
</dbReference>
<dbReference type="EMBL" id="GEFM01004000">
    <property type="protein sequence ID" value="JAP71796.1"/>
    <property type="molecule type" value="mRNA"/>
</dbReference>